<name>A0A3N8R9R6_9BURK</name>
<accession>A0A3N8R9R6</accession>
<evidence type="ECO:0000313" key="1">
    <source>
        <dbReference type="EMBL" id="RQT16339.1"/>
    </source>
</evidence>
<reference evidence="1 2" key="1">
    <citation type="submission" date="2018-08" db="EMBL/GenBank/DDBJ databases">
        <title>Comparative analysis of Burkholderia isolates from Puerto Rico.</title>
        <authorList>
            <person name="Hall C."/>
            <person name="Sahl J."/>
            <person name="Wagner D."/>
        </authorList>
    </citation>
    <scope>NUCLEOTIDE SEQUENCE [LARGE SCALE GENOMIC DNA]</scope>
    <source>
        <strain evidence="1 2">Bp9025</strain>
    </source>
</reference>
<evidence type="ECO:0000313" key="2">
    <source>
        <dbReference type="Proteomes" id="UP000277921"/>
    </source>
</evidence>
<sequence>MKETRLLLEHGYANGAVVSNGSYEVEDAHGRVFTGTLDETGRALVVGLAPGPARVRFGDDPVNSWDESSYFGTPAWPTTLVQQRAAKPGPKCEVPS</sequence>
<dbReference type="Proteomes" id="UP000277921">
    <property type="component" value="Unassembled WGS sequence"/>
</dbReference>
<proteinExistence type="predicted"/>
<protein>
    <submittedName>
        <fullName evidence="1">Uncharacterized protein</fullName>
    </submittedName>
</protein>
<comment type="caution">
    <text evidence="1">The sequence shown here is derived from an EMBL/GenBank/DDBJ whole genome shotgun (WGS) entry which is preliminary data.</text>
</comment>
<dbReference type="AlphaFoldDB" id="A0A3N8R9R6"/>
<dbReference type="EMBL" id="QTQV01000007">
    <property type="protein sequence ID" value="RQT16339.1"/>
    <property type="molecule type" value="Genomic_DNA"/>
</dbReference>
<dbReference type="RefSeq" id="WP_124578963.1">
    <property type="nucleotide sequence ID" value="NZ_QTQV01000007.1"/>
</dbReference>
<organism evidence="1 2">
    <name type="scientific">Burkholderia contaminans</name>
    <dbReference type="NCBI Taxonomy" id="488447"/>
    <lineage>
        <taxon>Bacteria</taxon>
        <taxon>Pseudomonadati</taxon>
        <taxon>Pseudomonadota</taxon>
        <taxon>Betaproteobacteria</taxon>
        <taxon>Burkholderiales</taxon>
        <taxon>Burkholderiaceae</taxon>
        <taxon>Burkholderia</taxon>
        <taxon>Burkholderia cepacia complex</taxon>
    </lineage>
</organism>
<gene>
    <name evidence="1" type="ORF">DF051_14455</name>
</gene>